<dbReference type="GO" id="GO:0003677">
    <property type="term" value="F:DNA binding"/>
    <property type="evidence" value="ECO:0007669"/>
    <property type="project" value="UniProtKB-UniRule"/>
</dbReference>
<feature type="domain" description="HTH tetR-type" evidence="3">
    <location>
        <begin position="6"/>
        <end position="66"/>
    </location>
</feature>
<dbReference type="InterPro" id="IPR041479">
    <property type="entry name" value="TetR_CgmR_C"/>
</dbReference>
<dbReference type="InterPro" id="IPR009057">
    <property type="entry name" value="Homeodomain-like_sf"/>
</dbReference>
<dbReference type="Pfam" id="PF17937">
    <property type="entry name" value="TetR_C_28"/>
    <property type="match status" value="1"/>
</dbReference>
<keyword evidence="1 2" id="KW-0238">DNA-binding</keyword>
<gene>
    <name evidence="4" type="ORF">KCX74_18030</name>
</gene>
<accession>A0A941ID10</accession>
<dbReference type="EMBL" id="JAGSOT010000076">
    <property type="protein sequence ID" value="MBR7797927.1"/>
    <property type="molecule type" value="Genomic_DNA"/>
</dbReference>
<dbReference type="Gene3D" id="1.10.357.10">
    <property type="entry name" value="Tetracycline Repressor, domain 2"/>
    <property type="match status" value="1"/>
</dbReference>
<protein>
    <submittedName>
        <fullName evidence="4">TetR family transcriptional regulator</fullName>
    </submittedName>
</protein>
<dbReference type="PROSITE" id="PS50977">
    <property type="entry name" value="HTH_TETR_2"/>
    <property type="match status" value="1"/>
</dbReference>
<dbReference type="SUPFAM" id="SSF46689">
    <property type="entry name" value="Homeodomain-like"/>
    <property type="match status" value="1"/>
</dbReference>
<evidence type="ECO:0000313" key="4">
    <source>
        <dbReference type="EMBL" id="MBR7797927.1"/>
    </source>
</evidence>
<evidence type="ECO:0000259" key="3">
    <source>
        <dbReference type="PROSITE" id="PS50977"/>
    </source>
</evidence>
<name>A0A941ID10_9BACI</name>
<feature type="DNA-binding region" description="H-T-H motif" evidence="2">
    <location>
        <begin position="29"/>
        <end position="48"/>
    </location>
</feature>
<dbReference type="Proteomes" id="UP000675284">
    <property type="component" value="Unassembled WGS sequence"/>
</dbReference>
<dbReference type="Pfam" id="PF00440">
    <property type="entry name" value="TetR_N"/>
    <property type="match status" value="1"/>
</dbReference>
<evidence type="ECO:0000256" key="2">
    <source>
        <dbReference type="PROSITE-ProRule" id="PRU00335"/>
    </source>
</evidence>
<sequence>MNTKAEKKREHILTSGTAFILENDFNSLTLDAVANHAGISKGGLLYHFPNKDALLKGLSDHIFEQFTNSFNKHAENDPNEKGKWTRALIEASKWDLDNNAKLNIGIMAASMLNPDISEGLSKGYRYMQNKVEQDNLDPVTASIIRLAIDGIYYSEMLDMAPLDENLREKVIEKLIQMTT</sequence>
<dbReference type="InterPro" id="IPR036271">
    <property type="entry name" value="Tet_transcr_reg_TetR-rel_C_sf"/>
</dbReference>
<organism evidence="4 5">
    <name type="scientific">Virgibacillus salarius</name>
    <dbReference type="NCBI Taxonomy" id="447199"/>
    <lineage>
        <taxon>Bacteria</taxon>
        <taxon>Bacillati</taxon>
        <taxon>Bacillota</taxon>
        <taxon>Bacilli</taxon>
        <taxon>Bacillales</taxon>
        <taxon>Bacillaceae</taxon>
        <taxon>Virgibacillus</taxon>
    </lineage>
</organism>
<proteinExistence type="predicted"/>
<reference evidence="4" key="1">
    <citation type="submission" date="2021-04" db="EMBL/GenBank/DDBJ databases">
        <title>Isolation and polyphasic classification of algal microorganism.</title>
        <authorList>
            <person name="Wang S."/>
        </authorList>
    </citation>
    <scope>NUCLEOTIDE SEQUENCE</scope>
    <source>
        <strain evidence="4">720a</strain>
    </source>
</reference>
<dbReference type="SUPFAM" id="SSF48498">
    <property type="entry name" value="Tetracyclin repressor-like, C-terminal domain"/>
    <property type="match status" value="1"/>
</dbReference>
<dbReference type="InterPro" id="IPR001647">
    <property type="entry name" value="HTH_TetR"/>
</dbReference>
<dbReference type="RefSeq" id="WP_026682237.1">
    <property type="nucleotide sequence ID" value="NZ_BAAACY010000145.1"/>
</dbReference>
<evidence type="ECO:0000256" key="1">
    <source>
        <dbReference type="ARBA" id="ARBA00023125"/>
    </source>
</evidence>
<comment type="caution">
    <text evidence="4">The sequence shown here is derived from an EMBL/GenBank/DDBJ whole genome shotgun (WGS) entry which is preliminary data.</text>
</comment>
<evidence type="ECO:0000313" key="5">
    <source>
        <dbReference type="Proteomes" id="UP000675284"/>
    </source>
</evidence>
<keyword evidence="5" id="KW-1185">Reference proteome</keyword>
<dbReference type="PRINTS" id="PR00455">
    <property type="entry name" value="HTHTETR"/>
</dbReference>
<dbReference type="AlphaFoldDB" id="A0A941ID10"/>